<evidence type="ECO:0000256" key="1">
    <source>
        <dbReference type="SAM" id="MobiDB-lite"/>
    </source>
</evidence>
<organism evidence="2 3">
    <name type="scientific">Brachybacterium fresconis</name>
    <dbReference type="NCBI Taxonomy" id="173363"/>
    <lineage>
        <taxon>Bacteria</taxon>
        <taxon>Bacillati</taxon>
        <taxon>Actinomycetota</taxon>
        <taxon>Actinomycetes</taxon>
        <taxon>Micrococcales</taxon>
        <taxon>Dermabacteraceae</taxon>
        <taxon>Brachybacterium</taxon>
    </lineage>
</organism>
<accession>A0ABS4YKJ5</accession>
<dbReference type="Pfam" id="PF13826">
    <property type="entry name" value="Monooxy_af470-like"/>
    <property type="match status" value="1"/>
</dbReference>
<protein>
    <recommendedName>
        <fullName evidence="4">DUF4188 domain-containing protein</fullName>
    </recommendedName>
</protein>
<dbReference type="RefSeq" id="WP_209890580.1">
    <property type="nucleotide sequence ID" value="NZ_BAAAJV010000018.1"/>
</dbReference>
<evidence type="ECO:0008006" key="4">
    <source>
        <dbReference type="Google" id="ProtNLM"/>
    </source>
</evidence>
<evidence type="ECO:0000313" key="3">
    <source>
        <dbReference type="Proteomes" id="UP000698222"/>
    </source>
</evidence>
<gene>
    <name evidence="2" type="ORF">JOF44_002028</name>
</gene>
<reference evidence="2 3" key="1">
    <citation type="submission" date="2021-03" db="EMBL/GenBank/DDBJ databases">
        <title>Sequencing the genomes of 1000 actinobacteria strains.</title>
        <authorList>
            <person name="Klenk H.-P."/>
        </authorList>
    </citation>
    <scope>NUCLEOTIDE SEQUENCE [LARGE SCALE GENOMIC DNA]</scope>
    <source>
        <strain evidence="2 3">DSM 14564</strain>
    </source>
</reference>
<feature type="compositionally biased region" description="Pro residues" evidence="1">
    <location>
        <begin position="1"/>
        <end position="13"/>
    </location>
</feature>
<proteinExistence type="predicted"/>
<dbReference type="EMBL" id="JAGIOC010000001">
    <property type="protein sequence ID" value="MBP2409125.1"/>
    <property type="molecule type" value="Genomic_DNA"/>
</dbReference>
<comment type="caution">
    <text evidence="2">The sequence shown here is derived from an EMBL/GenBank/DDBJ whole genome shotgun (WGS) entry which is preliminary data.</text>
</comment>
<keyword evidence="3" id="KW-1185">Reference proteome</keyword>
<feature type="region of interest" description="Disordered" evidence="1">
    <location>
        <begin position="1"/>
        <end position="24"/>
    </location>
</feature>
<name>A0ABS4YKJ5_9MICO</name>
<dbReference type="InterPro" id="IPR025444">
    <property type="entry name" value="Monooxy_af470"/>
</dbReference>
<feature type="region of interest" description="Disordered" evidence="1">
    <location>
        <begin position="178"/>
        <end position="198"/>
    </location>
</feature>
<sequence length="198" mass="21465">MDPDPHPAPPPHPGGTRPAKIRPPSLTHAPVDGIVVFHIGMTVHRPLRPDLWGPVFAAMPRMLAELYRAKAAHERGEGEDLGFLEAHSMFGGTGPWVVQYWKSVEHLYAYARMGEKAHLPAWQRFNRLARQHPGAVGIWHETYDVPSSGIETLYGNGAAVGLAKAVGTVPLTARGKAARQRLDTRLPGEQSASAGARG</sequence>
<evidence type="ECO:0000313" key="2">
    <source>
        <dbReference type="EMBL" id="MBP2409125.1"/>
    </source>
</evidence>
<dbReference type="Proteomes" id="UP000698222">
    <property type="component" value="Unassembled WGS sequence"/>
</dbReference>